<dbReference type="InterPro" id="IPR036876">
    <property type="entry name" value="UVR_dom_sf"/>
</dbReference>
<name>A0A553ZS12_9BACI</name>
<keyword evidence="1" id="KW-0742">SOS response</keyword>
<protein>
    <submittedName>
        <fullName evidence="4">Excinuclease ABC subunit C</fullName>
    </submittedName>
</protein>
<feature type="non-terminal residue" evidence="4">
    <location>
        <position position="1"/>
    </location>
</feature>
<dbReference type="Pfam" id="PF02151">
    <property type="entry name" value="UVR"/>
    <property type="match status" value="1"/>
</dbReference>
<dbReference type="PANTHER" id="PTHR30562:SF1">
    <property type="entry name" value="UVRABC SYSTEM PROTEIN C"/>
    <property type="match status" value="1"/>
</dbReference>
<dbReference type="SUPFAM" id="SSF46600">
    <property type="entry name" value="C-terminal UvrC-binding domain of UvrB"/>
    <property type="match status" value="1"/>
</dbReference>
<sequence>METASQNLEFEEAARIRDQIQAVRRVTEKQFVSNTGDDLDVIGVAFDAGMACVHVLFIRQGKVLGSRSYFPKVPGGT</sequence>
<dbReference type="RefSeq" id="WP_185971177.1">
    <property type="nucleotide sequence ID" value="NZ_VLXZ01000428.1"/>
</dbReference>
<accession>A0A553ZS12</accession>
<reference evidence="4 5" key="1">
    <citation type="submission" date="2019-07" db="EMBL/GenBank/DDBJ databases">
        <authorList>
            <person name="Park Y.J."/>
            <person name="Jeong S.E."/>
            <person name="Jung H.S."/>
        </authorList>
    </citation>
    <scope>NUCLEOTIDE SEQUENCE [LARGE SCALE GENOMIC DNA]</scope>
    <source>
        <strain evidence="5">P16(2019)</strain>
    </source>
</reference>
<dbReference type="Pfam" id="PF22920">
    <property type="entry name" value="UvrC_RNaseH"/>
    <property type="match status" value="1"/>
</dbReference>
<evidence type="ECO:0000313" key="5">
    <source>
        <dbReference type="Proteomes" id="UP000318521"/>
    </source>
</evidence>
<dbReference type="InterPro" id="IPR001162">
    <property type="entry name" value="UvrC_RNase_H_dom"/>
</dbReference>
<gene>
    <name evidence="4" type="primary">uvrC</name>
    <name evidence="4" type="ORF">FN960_22555</name>
</gene>
<evidence type="ECO:0000313" key="4">
    <source>
        <dbReference type="EMBL" id="TSB44261.1"/>
    </source>
</evidence>
<proteinExistence type="predicted"/>
<dbReference type="GO" id="GO:0009432">
    <property type="term" value="P:SOS response"/>
    <property type="evidence" value="ECO:0007669"/>
    <property type="project" value="UniProtKB-KW"/>
</dbReference>
<dbReference type="GO" id="GO:0009380">
    <property type="term" value="C:excinuclease repair complex"/>
    <property type="evidence" value="ECO:0007669"/>
    <property type="project" value="TreeGrafter"/>
</dbReference>
<dbReference type="InterPro" id="IPR050066">
    <property type="entry name" value="UvrABC_protein_C"/>
</dbReference>
<dbReference type="InterPro" id="IPR001943">
    <property type="entry name" value="UVR_dom"/>
</dbReference>
<dbReference type="EMBL" id="VLXZ01000428">
    <property type="protein sequence ID" value="TSB44261.1"/>
    <property type="molecule type" value="Genomic_DNA"/>
</dbReference>
<dbReference type="PROSITE" id="PS50165">
    <property type="entry name" value="UVRC"/>
    <property type="match status" value="1"/>
</dbReference>
<keyword evidence="1" id="KW-0227">DNA damage</keyword>
<dbReference type="GO" id="GO:0009381">
    <property type="term" value="F:excinuclease ABC activity"/>
    <property type="evidence" value="ECO:0007669"/>
    <property type="project" value="InterPro"/>
</dbReference>
<dbReference type="PROSITE" id="PS50151">
    <property type="entry name" value="UVR"/>
    <property type="match status" value="1"/>
</dbReference>
<evidence type="ECO:0000259" key="2">
    <source>
        <dbReference type="PROSITE" id="PS50151"/>
    </source>
</evidence>
<dbReference type="Gene3D" id="4.10.860.10">
    <property type="entry name" value="UVR domain"/>
    <property type="match status" value="1"/>
</dbReference>
<evidence type="ECO:0000256" key="1">
    <source>
        <dbReference type="ARBA" id="ARBA00023236"/>
    </source>
</evidence>
<dbReference type="AlphaFoldDB" id="A0A553ZS12"/>
<comment type="caution">
    <text evidence="4">The sequence shown here is derived from an EMBL/GenBank/DDBJ whole genome shotgun (WGS) entry which is preliminary data.</text>
</comment>
<feature type="domain" description="UvrC family homology region profile" evidence="3">
    <location>
        <begin position="41"/>
        <end position="77"/>
    </location>
</feature>
<feature type="domain" description="UVR" evidence="2">
    <location>
        <begin position="1"/>
        <end position="26"/>
    </location>
</feature>
<organism evidence="4 5">
    <name type="scientific">Alkalicoccobacillus porphyridii</name>
    <dbReference type="NCBI Taxonomy" id="2597270"/>
    <lineage>
        <taxon>Bacteria</taxon>
        <taxon>Bacillati</taxon>
        <taxon>Bacillota</taxon>
        <taxon>Bacilli</taxon>
        <taxon>Bacillales</taxon>
        <taxon>Bacillaceae</taxon>
        <taxon>Alkalicoccobacillus</taxon>
    </lineage>
</organism>
<dbReference type="Proteomes" id="UP000318521">
    <property type="component" value="Unassembled WGS sequence"/>
</dbReference>
<evidence type="ECO:0000259" key="3">
    <source>
        <dbReference type="PROSITE" id="PS50165"/>
    </source>
</evidence>
<dbReference type="FunFam" id="4.10.860.10:FF:000002">
    <property type="entry name" value="UvrABC system protein C"/>
    <property type="match status" value="1"/>
</dbReference>
<feature type="non-terminal residue" evidence="4">
    <location>
        <position position="77"/>
    </location>
</feature>
<dbReference type="PANTHER" id="PTHR30562">
    <property type="entry name" value="UVRC/OXIDOREDUCTASE"/>
    <property type="match status" value="1"/>
</dbReference>
<keyword evidence="5" id="KW-1185">Reference proteome</keyword>